<reference evidence="2 3" key="1">
    <citation type="submission" date="2024-02" db="EMBL/GenBank/DDBJ databases">
        <title>Bacteria isolated from the canopy kelp, Nereocystis luetkeana.</title>
        <authorList>
            <person name="Pfister C.A."/>
            <person name="Younker I.T."/>
            <person name="Light S.H."/>
        </authorList>
    </citation>
    <scope>NUCLEOTIDE SEQUENCE [LARGE SCALE GENOMIC DNA]</scope>
    <source>
        <strain evidence="2 3">TI.2.07</strain>
    </source>
</reference>
<feature type="transmembrane region" description="Helical" evidence="1">
    <location>
        <begin position="69"/>
        <end position="89"/>
    </location>
</feature>
<comment type="caution">
    <text evidence="2">The sequence shown here is derived from an EMBL/GenBank/DDBJ whole genome shotgun (WGS) entry which is preliminary data.</text>
</comment>
<dbReference type="Proteomes" id="UP001366060">
    <property type="component" value="Unassembled WGS sequence"/>
</dbReference>
<feature type="transmembrane region" description="Helical" evidence="1">
    <location>
        <begin position="46"/>
        <end position="63"/>
    </location>
</feature>
<feature type="transmembrane region" description="Helical" evidence="1">
    <location>
        <begin position="101"/>
        <end position="119"/>
    </location>
</feature>
<keyword evidence="1" id="KW-0812">Transmembrane</keyword>
<keyword evidence="3" id="KW-1185">Reference proteome</keyword>
<proteinExistence type="predicted"/>
<evidence type="ECO:0000256" key="1">
    <source>
        <dbReference type="SAM" id="Phobius"/>
    </source>
</evidence>
<protein>
    <submittedName>
        <fullName evidence="2">SirB2 family protein</fullName>
    </submittedName>
</protein>
<keyword evidence="1" id="KW-0472">Membrane</keyword>
<dbReference type="PANTHER" id="PTHR39594">
    <property type="entry name" value="PROTEIN YCHQ"/>
    <property type="match status" value="1"/>
</dbReference>
<dbReference type="InterPro" id="IPR007360">
    <property type="entry name" value="SirB"/>
</dbReference>
<dbReference type="EMBL" id="JBAKBA010000002">
    <property type="protein sequence ID" value="MEL0657856.1"/>
    <property type="molecule type" value="Genomic_DNA"/>
</dbReference>
<dbReference type="PANTHER" id="PTHR39594:SF1">
    <property type="entry name" value="PROTEIN YCHQ"/>
    <property type="match status" value="1"/>
</dbReference>
<evidence type="ECO:0000313" key="2">
    <source>
        <dbReference type="EMBL" id="MEL0657856.1"/>
    </source>
</evidence>
<accession>A0ABU9H7L9</accession>
<dbReference type="RefSeq" id="WP_341626605.1">
    <property type="nucleotide sequence ID" value="NZ_JBAKBA010000002.1"/>
</dbReference>
<dbReference type="Pfam" id="PF04247">
    <property type="entry name" value="SirB"/>
    <property type="match status" value="1"/>
</dbReference>
<name>A0ABU9H7L9_9GAMM</name>
<dbReference type="PIRSF" id="PIRSF005610">
    <property type="entry name" value="SirB"/>
    <property type="match status" value="1"/>
</dbReference>
<sequence length="128" mass="14557">MYSILKHTHMTFILLAIVMFIVRFYWLKSGHANAQKAVFKKIHIHTNVAIILLGLALMGLLHFNPFAEGGYWLLEKMIAFVAYFSMVQVALNTNTKTHIQWLAFIGAFGWLAYIAKLAFTKQAILLVG</sequence>
<gene>
    <name evidence="2" type="ORF">V6255_01790</name>
</gene>
<organism evidence="2 3">
    <name type="scientific">Psychromonas arctica</name>
    <dbReference type="NCBI Taxonomy" id="168275"/>
    <lineage>
        <taxon>Bacteria</taxon>
        <taxon>Pseudomonadati</taxon>
        <taxon>Pseudomonadota</taxon>
        <taxon>Gammaproteobacteria</taxon>
        <taxon>Alteromonadales</taxon>
        <taxon>Psychromonadaceae</taxon>
        <taxon>Psychromonas</taxon>
    </lineage>
</organism>
<keyword evidence="1" id="KW-1133">Transmembrane helix</keyword>
<evidence type="ECO:0000313" key="3">
    <source>
        <dbReference type="Proteomes" id="UP001366060"/>
    </source>
</evidence>
<feature type="transmembrane region" description="Helical" evidence="1">
    <location>
        <begin position="6"/>
        <end position="26"/>
    </location>
</feature>